<evidence type="ECO:0000259" key="1">
    <source>
        <dbReference type="Pfam" id="PF00927"/>
    </source>
</evidence>
<dbReference type="InterPro" id="IPR013783">
    <property type="entry name" value="Ig-like_fold"/>
</dbReference>
<dbReference type="SUPFAM" id="SSF49309">
    <property type="entry name" value="Transglutaminase, two C-terminal domains"/>
    <property type="match status" value="2"/>
</dbReference>
<reference evidence="2" key="1">
    <citation type="submission" date="2021-04" db="EMBL/GenBank/DDBJ databases">
        <authorList>
            <consortium name="Molecular Ecology Group"/>
        </authorList>
    </citation>
    <scope>NUCLEOTIDE SEQUENCE</scope>
</reference>
<gene>
    <name evidence="2" type="ORF">CUNI_LOCUS11192</name>
</gene>
<dbReference type="Gene3D" id="3.90.260.10">
    <property type="entry name" value="Transglutaminase-like"/>
    <property type="match status" value="1"/>
</dbReference>
<organism evidence="2 3">
    <name type="scientific">Candidula unifasciata</name>
    <dbReference type="NCBI Taxonomy" id="100452"/>
    <lineage>
        <taxon>Eukaryota</taxon>
        <taxon>Metazoa</taxon>
        <taxon>Spiralia</taxon>
        <taxon>Lophotrochozoa</taxon>
        <taxon>Mollusca</taxon>
        <taxon>Gastropoda</taxon>
        <taxon>Heterobranchia</taxon>
        <taxon>Euthyneura</taxon>
        <taxon>Panpulmonata</taxon>
        <taxon>Eupulmonata</taxon>
        <taxon>Stylommatophora</taxon>
        <taxon>Helicina</taxon>
        <taxon>Helicoidea</taxon>
        <taxon>Geomitridae</taxon>
        <taxon>Candidula</taxon>
    </lineage>
</organism>
<dbReference type="GO" id="GO:0003810">
    <property type="term" value="F:protein-glutamine gamma-glutamyltransferase activity"/>
    <property type="evidence" value="ECO:0007669"/>
    <property type="project" value="InterPro"/>
</dbReference>
<sequence length="303" mass="33578">SYASVPSIIKQQQHGNSNLDSDNLRLVCDLFFNYVGKKISTKAAGSNEREDITHSYKYPQGSEEEVAAVLKAGKTGSTRPDLFSKVKQDVVFTLVSDQEKQTLGATFEVSLSVKNNSNEQRTISSGLIIVSTMYYTGKLSRQLKKLDFQGLVLSPGEENLQTIQVTEDEYFDSLEDFGMLNVNATATINETSQNFITNKTYSLRQPRLTIQAPRQAVVNQTFNVEVSFLNPYKTRSLTDCWLQLDSVVSFMQFEVGNLNPGATLKASLPVAATKAGDHDIIMALQSKQLKGITGETVIHIQEE</sequence>
<dbReference type="InterPro" id="IPR036238">
    <property type="entry name" value="Transglutaminase_C_sf"/>
</dbReference>
<comment type="caution">
    <text evidence="2">The sequence shown here is derived from an EMBL/GenBank/DDBJ whole genome shotgun (WGS) entry which is preliminary data.</text>
</comment>
<proteinExistence type="predicted"/>
<accession>A0A8S3Z7W2</accession>
<protein>
    <recommendedName>
        <fullName evidence="1">Transglutaminase C-terminal domain-containing protein</fullName>
    </recommendedName>
</protein>
<dbReference type="Proteomes" id="UP000678393">
    <property type="component" value="Unassembled WGS sequence"/>
</dbReference>
<name>A0A8S3Z7W2_9EUPU</name>
<keyword evidence="3" id="KW-1185">Reference proteome</keyword>
<evidence type="ECO:0000313" key="2">
    <source>
        <dbReference type="EMBL" id="CAG5125634.1"/>
    </source>
</evidence>
<dbReference type="InterPro" id="IPR038765">
    <property type="entry name" value="Papain-like_cys_pep_sf"/>
</dbReference>
<dbReference type="OrthoDB" id="437511at2759"/>
<dbReference type="Pfam" id="PF00927">
    <property type="entry name" value="Transglut_C"/>
    <property type="match status" value="2"/>
</dbReference>
<evidence type="ECO:0000313" key="3">
    <source>
        <dbReference type="Proteomes" id="UP000678393"/>
    </source>
</evidence>
<dbReference type="AlphaFoldDB" id="A0A8S3Z7W2"/>
<dbReference type="InterPro" id="IPR008958">
    <property type="entry name" value="Transglutaminase_C"/>
</dbReference>
<dbReference type="InterPro" id="IPR036985">
    <property type="entry name" value="Transglutaminase-like_sf"/>
</dbReference>
<feature type="non-terminal residue" evidence="2">
    <location>
        <position position="1"/>
    </location>
</feature>
<dbReference type="Gene3D" id="2.60.40.10">
    <property type="entry name" value="Immunoglobulins"/>
    <property type="match status" value="2"/>
</dbReference>
<dbReference type="EMBL" id="CAJHNH020002113">
    <property type="protein sequence ID" value="CAG5125634.1"/>
    <property type="molecule type" value="Genomic_DNA"/>
</dbReference>
<feature type="domain" description="Transglutaminase C-terminal" evidence="1">
    <location>
        <begin position="99"/>
        <end position="196"/>
    </location>
</feature>
<feature type="domain" description="Transglutaminase C-terminal" evidence="1">
    <location>
        <begin position="206"/>
        <end position="299"/>
    </location>
</feature>
<dbReference type="InterPro" id="IPR050779">
    <property type="entry name" value="Transglutaminase"/>
</dbReference>
<dbReference type="SUPFAM" id="SSF54001">
    <property type="entry name" value="Cysteine proteinases"/>
    <property type="match status" value="1"/>
</dbReference>
<dbReference type="PANTHER" id="PTHR11590">
    <property type="entry name" value="PROTEIN-GLUTAMINE GAMMA-GLUTAMYLTRANSFERASE"/>
    <property type="match status" value="1"/>
</dbReference>
<dbReference type="PANTHER" id="PTHR11590:SF40">
    <property type="entry name" value="HEMOCYTE PROTEIN-GLUTAMINE GAMMA-GLUTAMYLTRANSFERASE-LIKE PROTEIN"/>
    <property type="match status" value="1"/>
</dbReference>